<feature type="compositionally biased region" description="Basic and acidic residues" evidence="4">
    <location>
        <begin position="467"/>
        <end position="476"/>
    </location>
</feature>
<dbReference type="PANTHER" id="PTHR24193">
    <property type="entry name" value="ANKYRIN REPEAT PROTEIN"/>
    <property type="match status" value="1"/>
</dbReference>
<keyword evidence="2 3" id="KW-0040">ANK repeat</keyword>
<feature type="compositionally biased region" description="Basic and acidic residues" evidence="4">
    <location>
        <begin position="339"/>
        <end position="363"/>
    </location>
</feature>
<dbReference type="RefSeq" id="WP_123514088.1">
    <property type="nucleotide sequence ID" value="NZ_MOBQ01000033.1"/>
</dbReference>
<dbReference type="AlphaFoldDB" id="A0A423JUI2"/>
<dbReference type="GO" id="GO:0000976">
    <property type="term" value="F:transcription cis-regulatory region binding"/>
    <property type="evidence" value="ECO:0007669"/>
    <property type="project" value="TreeGrafter"/>
</dbReference>
<dbReference type="InterPro" id="IPR040677">
    <property type="entry name" value="LPD7"/>
</dbReference>
<feature type="repeat" description="ANK" evidence="3">
    <location>
        <begin position="123"/>
        <end position="155"/>
    </location>
</feature>
<accession>A0A423JUI2</accession>
<reference evidence="6 7" key="1">
    <citation type="submission" date="2016-10" db="EMBL/GenBank/DDBJ databases">
        <title>Comparative genome analysis of multiple Pseudomonas spp. focuses on biocontrol and plant growth promoting traits.</title>
        <authorList>
            <person name="Tao X.-Y."/>
            <person name="Taylor C.G."/>
        </authorList>
    </citation>
    <scope>NUCLEOTIDE SEQUENCE [LARGE SCALE GENOMIC DNA]</scope>
    <source>
        <strain evidence="6 7">37A10</strain>
    </source>
</reference>
<feature type="compositionally biased region" description="Basic and acidic residues" evidence="4">
    <location>
        <begin position="302"/>
        <end position="321"/>
    </location>
</feature>
<dbReference type="Pfam" id="PF12796">
    <property type="entry name" value="Ank_2"/>
    <property type="match status" value="1"/>
</dbReference>
<dbReference type="GO" id="GO:0045944">
    <property type="term" value="P:positive regulation of transcription by RNA polymerase II"/>
    <property type="evidence" value="ECO:0007669"/>
    <property type="project" value="TreeGrafter"/>
</dbReference>
<feature type="region of interest" description="Disordered" evidence="4">
    <location>
        <begin position="467"/>
        <end position="516"/>
    </location>
</feature>
<dbReference type="SUPFAM" id="SSF48403">
    <property type="entry name" value="Ankyrin repeat"/>
    <property type="match status" value="1"/>
</dbReference>
<gene>
    <name evidence="6" type="ORF">BK666_24505</name>
</gene>
<keyword evidence="1" id="KW-0677">Repeat</keyword>
<dbReference type="PROSITE" id="PS50088">
    <property type="entry name" value="ANK_REPEAT"/>
    <property type="match status" value="2"/>
</dbReference>
<proteinExistence type="predicted"/>
<feature type="region of interest" description="Disordered" evidence="4">
    <location>
        <begin position="249"/>
        <end position="363"/>
    </location>
</feature>
<evidence type="ECO:0000256" key="4">
    <source>
        <dbReference type="SAM" id="MobiDB-lite"/>
    </source>
</evidence>
<sequence length="718" mass="78144">MATKANKEGLYEALRGNNVDTALAILDAKKTMSPNMREPVENGVPLLQAAVRGQLSTGEKFNGQMLLEGLILRGADVNLRLPSGKTVMHDPALTARAARTLIEAGADLESKVSKTDLDAGQVKGETPLLSSIKAKNPDVAKVLIEAGANVNARDQDRVTPLHAAASAKDGRTANLLIEAGADINARTADKDNPLSAVEALKQNGIPLMAKVPAASQARENSVESGQDRGAEVDPEVAAIVAQQRENLRKAARNPKIDTEADKAAPASPSLDGQARDFAKQRRADLDAQRAGQPEPVLASADNEAREFAARQRQRVRMERESLGLNQRVPESGPVGSPESRAEEKSGPSVRFDQKTADTRSDAVPSHVKERFLQVDNKFYFPDKTHAFDDKGQKLSTKSENQQVIASLVDIAKARGWEKVTVRGTEDFRRAAWLEASMNGLEVSGYKPTAIEKAHLAKLVKEPVKENSIEASTERVKTTGQREAVSPAGDRQAQQPSQPANDAPKAERPADLNRAKDFSLREGVVTGKLIEHGEAKYQFDEKKDKSYFVRVQTDAGERTIWGKDLGRAMRDSQVKEGETVALEKVASKDVVAKEKVFDEKGNVTGTREVDAIRNTWKVGSVDKAQAFVYGERSEVVNKHPELAPAYGTVAAAHKFAEKQWPNSKEEQERFVAVAQIAMAERIAHGDPVPSPKIREAQLVKEKSKDQPEPSKTPEKEAAR</sequence>
<feature type="compositionally biased region" description="Basic and acidic residues" evidence="4">
    <location>
        <begin position="503"/>
        <end position="516"/>
    </location>
</feature>
<dbReference type="PANTHER" id="PTHR24193:SF121">
    <property type="entry name" value="ADA2A-CONTAINING COMPLEX COMPONENT 3, ISOFORM D"/>
    <property type="match status" value="1"/>
</dbReference>
<organism evidence="6 7">
    <name type="scientific">Pseudomonas frederiksbergensis</name>
    <dbReference type="NCBI Taxonomy" id="104087"/>
    <lineage>
        <taxon>Bacteria</taxon>
        <taxon>Pseudomonadati</taxon>
        <taxon>Pseudomonadota</taxon>
        <taxon>Gammaproteobacteria</taxon>
        <taxon>Pseudomonadales</taxon>
        <taxon>Pseudomonadaceae</taxon>
        <taxon>Pseudomonas</taxon>
    </lineage>
</organism>
<name>A0A423JUI2_9PSED</name>
<feature type="compositionally biased region" description="Basic and acidic residues" evidence="4">
    <location>
        <begin position="691"/>
        <end position="718"/>
    </location>
</feature>
<dbReference type="Proteomes" id="UP000285349">
    <property type="component" value="Unassembled WGS sequence"/>
</dbReference>
<dbReference type="EMBL" id="MOBQ01000033">
    <property type="protein sequence ID" value="RON41371.1"/>
    <property type="molecule type" value="Genomic_DNA"/>
</dbReference>
<feature type="compositionally biased region" description="Basic and acidic residues" evidence="4">
    <location>
        <begin position="273"/>
        <end position="287"/>
    </location>
</feature>
<evidence type="ECO:0000313" key="6">
    <source>
        <dbReference type="EMBL" id="RON41371.1"/>
    </source>
</evidence>
<dbReference type="InterPro" id="IPR002110">
    <property type="entry name" value="Ankyrin_rpt"/>
</dbReference>
<feature type="domain" description="Large polyvalent protein-associated" evidence="5">
    <location>
        <begin position="367"/>
        <end position="452"/>
    </location>
</feature>
<dbReference type="PROSITE" id="PS50297">
    <property type="entry name" value="ANK_REP_REGION"/>
    <property type="match status" value="2"/>
</dbReference>
<evidence type="ECO:0000313" key="7">
    <source>
        <dbReference type="Proteomes" id="UP000285349"/>
    </source>
</evidence>
<dbReference type="Gene3D" id="1.25.40.20">
    <property type="entry name" value="Ankyrin repeat-containing domain"/>
    <property type="match status" value="2"/>
</dbReference>
<evidence type="ECO:0000256" key="3">
    <source>
        <dbReference type="PROSITE-ProRule" id="PRU00023"/>
    </source>
</evidence>
<protein>
    <recommendedName>
        <fullName evidence="5">Large polyvalent protein-associated domain-containing protein</fullName>
    </recommendedName>
</protein>
<evidence type="ECO:0000256" key="2">
    <source>
        <dbReference type="ARBA" id="ARBA00023043"/>
    </source>
</evidence>
<evidence type="ECO:0000259" key="5">
    <source>
        <dbReference type="Pfam" id="PF18821"/>
    </source>
</evidence>
<dbReference type="InterPro" id="IPR050663">
    <property type="entry name" value="Ankyrin-SOCS_Box"/>
</dbReference>
<feature type="region of interest" description="Disordered" evidence="4">
    <location>
        <begin position="681"/>
        <end position="718"/>
    </location>
</feature>
<comment type="caution">
    <text evidence="6">The sequence shown here is derived from an EMBL/GenBank/DDBJ whole genome shotgun (WGS) entry which is preliminary data.</text>
</comment>
<dbReference type="SMART" id="SM00248">
    <property type="entry name" value="ANK"/>
    <property type="match status" value="4"/>
</dbReference>
<dbReference type="Pfam" id="PF18821">
    <property type="entry name" value="LPD7"/>
    <property type="match status" value="1"/>
</dbReference>
<evidence type="ECO:0000256" key="1">
    <source>
        <dbReference type="ARBA" id="ARBA00022737"/>
    </source>
</evidence>
<feature type="repeat" description="ANK" evidence="3">
    <location>
        <begin position="156"/>
        <end position="188"/>
    </location>
</feature>
<dbReference type="OrthoDB" id="279005at2"/>
<dbReference type="InterPro" id="IPR036770">
    <property type="entry name" value="Ankyrin_rpt-contain_sf"/>
</dbReference>